<keyword evidence="2" id="KW-0547">Nucleotide-binding</keyword>
<evidence type="ECO:0000313" key="3">
    <source>
        <dbReference type="Proteomes" id="UP000325141"/>
    </source>
</evidence>
<dbReference type="SUPFAM" id="SSF52540">
    <property type="entry name" value="P-loop containing nucleoside triphosphate hydrolases"/>
    <property type="match status" value="1"/>
</dbReference>
<sequence>MNTKNNTFDLHLISENSHFIGHTFSSYFLINDNEHANYLPNTNNINIFIGSNNSGKSRFMRELIKMEEWYFSAKFINKVLLYNNLIKDLYSLYQHNIERYYKLEDFQFDYKSLINTDLEIISTKSKISSFPDLYTNNKIITFLKEISNSLPQKITVKKIFIPTLRTAHSLINTTDKKIEEDFFQQTILKNYKFKLDIHKVQIFTGLHLYKEILNARNSTKDKRVRFESFEKFISENFFNRKTVDIVAEYNFDSNSRGENSSNNIIIHIDGEADRKLYELGDGIQALILLMFPIFMAEEGAYIFIDEPEINLHPGIQRLFLDQISNNKTLREKNLKYFISTHSNHFLDLTIKKDSVSIYSFSQRKNQNGNYKQFEIRNINQGDNSILKEIGVNNSSVFLANCSIWVEGVSDRNYIKAFLKAYIDDTSNKAEILKEDIDFAFFEYAGSNIDHYIFEPLSSETEEDIKKNINALALNNKIFLVADSDNASGETLKATRLNKLKENLNIKTNILTNIREIENILPTDIWTEAIDFYCNSSLIRKNEVEATDKIKKSLNKIKPEDYKKKYIGEFLNDLRNDVGKDGKEYFINKSVYKTNNSIPGTLVNKRGLSELVLDKNISWDIYKKSKEIVNLTTSIYKFIKENKI</sequence>
<dbReference type="RefSeq" id="WP_150011346.1">
    <property type="nucleotide sequence ID" value="NZ_VWSG01000003.1"/>
</dbReference>
<proteinExistence type="predicted"/>
<protein>
    <submittedName>
        <fullName evidence="2">ATP-binding protein</fullName>
    </submittedName>
</protein>
<organism evidence="2 3">
    <name type="scientific">Paenimyroides baculatum</name>
    <dbReference type="NCBI Taxonomy" id="2608000"/>
    <lineage>
        <taxon>Bacteria</taxon>
        <taxon>Pseudomonadati</taxon>
        <taxon>Bacteroidota</taxon>
        <taxon>Flavobacteriia</taxon>
        <taxon>Flavobacteriales</taxon>
        <taxon>Flavobacteriaceae</taxon>
        <taxon>Paenimyroides</taxon>
    </lineage>
</organism>
<dbReference type="InterPro" id="IPR051396">
    <property type="entry name" value="Bact_Antivir_Def_Nuclease"/>
</dbReference>
<reference evidence="2 3" key="1">
    <citation type="submission" date="2019-09" db="EMBL/GenBank/DDBJ databases">
        <title>Genome sequence and assembly of Flavobacterium sp.</title>
        <authorList>
            <person name="Chhetri G."/>
        </authorList>
    </citation>
    <scope>NUCLEOTIDE SEQUENCE [LARGE SCALE GENOMIC DNA]</scope>
    <source>
        <strain evidence="2 3">SNL9</strain>
    </source>
</reference>
<accession>A0A5M6CSB2</accession>
<dbReference type="InterPro" id="IPR027417">
    <property type="entry name" value="P-loop_NTPase"/>
</dbReference>
<dbReference type="PANTHER" id="PTHR43581:SF2">
    <property type="entry name" value="EXCINUCLEASE ATPASE SUBUNIT"/>
    <property type="match status" value="1"/>
</dbReference>
<dbReference type="GO" id="GO:0005524">
    <property type="term" value="F:ATP binding"/>
    <property type="evidence" value="ECO:0007669"/>
    <property type="project" value="UniProtKB-KW"/>
</dbReference>
<dbReference type="AlphaFoldDB" id="A0A5M6CSB2"/>
<evidence type="ECO:0000259" key="1">
    <source>
        <dbReference type="Pfam" id="PF13304"/>
    </source>
</evidence>
<name>A0A5M6CSB2_9FLAO</name>
<comment type="caution">
    <text evidence="2">The sequence shown here is derived from an EMBL/GenBank/DDBJ whole genome shotgun (WGS) entry which is preliminary data.</text>
</comment>
<evidence type="ECO:0000313" key="2">
    <source>
        <dbReference type="EMBL" id="KAA5536029.1"/>
    </source>
</evidence>
<dbReference type="Gene3D" id="3.40.50.300">
    <property type="entry name" value="P-loop containing nucleotide triphosphate hydrolases"/>
    <property type="match status" value="1"/>
</dbReference>
<dbReference type="Proteomes" id="UP000325141">
    <property type="component" value="Unassembled WGS sequence"/>
</dbReference>
<keyword evidence="2" id="KW-0067">ATP-binding</keyword>
<dbReference type="EMBL" id="VWSG01000003">
    <property type="protein sequence ID" value="KAA5536029.1"/>
    <property type="molecule type" value="Genomic_DNA"/>
</dbReference>
<feature type="domain" description="ATPase AAA-type core" evidence="1">
    <location>
        <begin position="45"/>
        <end position="347"/>
    </location>
</feature>
<gene>
    <name evidence="2" type="ORF">F0460_06270</name>
</gene>
<dbReference type="PANTHER" id="PTHR43581">
    <property type="entry name" value="ATP/GTP PHOSPHATASE"/>
    <property type="match status" value="1"/>
</dbReference>
<dbReference type="InterPro" id="IPR003959">
    <property type="entry name" value="ATPase_AAA_core"/>
</dbReference>
<keyword evidence="3" id="KW-1185">Reference proteome</keyword>
<dbReference type="Pfam" id="PF13304">
    <property type="entry name" value="AAA_21"/>
    <property type="match status" value="1"/>
</dbReference>